<dbReference type="GO" id="GO:0046872">
    <property type="term" value="F:metal ion binding"/>
    <property type="evidence" value="ECO:0007669"/>
    <property type="project" value="UniProtKB-KW"/>
</dbReference>
<comment type="cofactor">
    <cofactor evidence="1">
        <name>Zn(2+)</name>
        <dbReference type="ChEBI" id="CHEBI:29105"/>
    </cofactor>
</comment>
<evidence type="ECO:0000313" key="6">
    <source>
        <dbReference type="EMBL" id="KMM86133.1"/>
    </source>
</evidence>
<dbReference type="AlphaFoldDB" id="A0A0J6GV25"/>
<comment type="caution">
    <text evidence="6">The sequence shown here is derived from an EMBL/GenBank/DDBJ whole genome shotgun (WGS) entry which is preliminary data.</text>
</comment>
<dbReference type="InterPro" id="IPR055438">
    <property type="entry name" value="AstE_AspA_cat"/>
</dbReference>
<feature type="domain" description="Succinylglutamate desuccinylase/Aspartoacylase catalytic" evidence="5">
    <location>
        <begin position="29"/>
        <end position="264"/>
    </location>
</feature>
<evidence type="ECO:0000256" key="4">
    <source>
        <dbReference type="ARBA" id="ARBA00022833"/>
    </source>
</evidence>
<dbReference type="CDD" id="cd06250">
    <property type="entry name" value="M14_PaAOTO_like"/>
    <property type="match status" value="1"/>
</dbReference>
<evidence type="ECO:0000313" key="8">
    <source>
        <dbReference type="Proteomes" id="UP000036395"/>
    </source>
</evidence>
<dbReference type="SUPFAM" id="SSF53187">
    <property type="entry name" value="Zn-dependent exopeptidases"/>
    <property type="match status" value="1"/>
</dbReference>
<keyword evidence="4" id="KW-0862">Zinc</keyword>
<dbReference type="Pfam" id="PF24827">
    <property type="entry name" value="AstE_AspA_cat"/>
    <property type="match status" value="1"/>
</dbReference>
<sequence>MERIEHLLPWSSLGSERRLSVFRFGVGERKAYIQASLHADELPGMRCAWELKKRLAELEALGALNGVIELVPVANPLGLGQLLQGSHQGRFEYGSGKNFNRDFVELSEPVAERLQGRLGDDPHANIRLIRQTMLEVLAELPPAASQLQGMQRVLLSHACNADIVLDLHCDAEAALHMYALPQHWPQWRSLAAHLNMRVGLLAEDSGGSSFDEACSLPWLRLQREFGEAQIPLACMATTLELGGQADTGRAEAEAYAEGILAFLAEQGLIAGSWPEPQYEACEGVPFEGTELLFAPHPGVVSFLRPAGAWVEAGEPLFEVIDPLSDRVSTVCAGTAGVLFAVERLRYAQPGFWLAKVAGRKPLRHGRLLND</sequence>
<dbReference type="EMBL" id="JYLA01000002">
    <property type="protein sequence ID" value="KMM86133.1"/>
    <property type="molecule type" value="Genomic_DNA"/>
</dbReference>
<dbReference type="PATRIC" id="fig|47884.3.peg.1564"/>
<keyword evidence="9" id="KW-1185">Reference proteome</keyword>
<protein>
    <submittedName>
        <fullName evidence="6">Peptidase M14</fullName>
    </submittedName>
</protein>
<dbReference type="RefSeq" id="WP_048379094.1">
    <property type="nucleotide sequence ID" value="NZ_FNRS01000001.1"/>
</dbReference>
<dbReference type="PANTHER" id="PTHR37326">
    <property type="entry name" value="BLL3975 PROTEIN"/>
    <property type="match status" value="1"/>
</dbReference>
<reference evidence="6 8" key="1">
    <citation type="submission" date="2015-02" db="EMBL/GenBank/DDBJ databases">
        <title>Pseudomonas helleri sp. nov. and Pseudomonas weihenstephanensis sp. nov., isolated from raw cows milk.</title>
        <authorList>
            <person name="von Neubeck M."/>
            <person name="Huptas C."/>
            <person name="Wenning M."/>
            <person name="Scherer S."/>
        </authorList>
    </citation>
    <scope>NUCLEOTIDE SEQUENCE [LARGE SCALE GENOMIC DNA]</scope>
    <source>
        <strain evidence="6 8">DSM 21104</strain>
    </source>
</reference>
<evidence type="ECO:0000256" key="3">
    <source>
        <dbReference type="ARBA" id="ARBA00022801"/>
    </source>
</evidence>
<dbReference type="OrthoDB" id="527673at2"/>
<reference evidence="7 9" key="2">
    <citation type="submission" date="2016-10" db="EMBL/GenBank/DDBJ databases">
        <authorList>
            <person name="Varghese N."/>
            <person name="Submissions S."/>
        </authorList>
    </citation>
    <scope>NUCLEOTIDE SEQUENCE [LARGE SCALE GENOMIC DNA]</scope>
    <source>
        <strain evidence="7 9">BS3652</strain>
    </source>
</reference>
<evidence type="ECO:0000256" key="2">
    <source>
        <dbReference type="ARBA" id="ARBA00022723"/>
    </source>
</evidence>
<dbReference type="EMBL" id="FNRS01000001">
    <property type="protein sequence ID" value="SEC96429.1"/>
    <property type="molecule type" value="Genomic_DNA"/>
</dbReference>
<dbReference type="GO" id="GO:0016788">
    <property type="term" value="F:hydrolase activity, acting on ester bonds"/>
    <property type="evidence" value="ECO:0007669"/>
    <property type="project" value="InterPro"/>
</dbReference>
<dbReference type="PANTHER" id="PTHR37326:SF1">
    <property type="entry name" value="BLL3975 PROTEIN"/>
    <property type="match status" value="1"/>
</dbReference>
<keyword evidence="3" id="KW-0378">Hydrolase</keyword>
<dbReference type="STRING" id="47884.SAMN04490203_3490"/>
<keyword evidence="2" id="KW-0479">Metal-binding</keyword>
<dbReference type="Proteomes" id="UP000183155">
    <property type="component" value="Unassembled WGS sequence"/>
</dbReference>
<name>A0A0J6GV25_PSETA</name>
<evidence type="ECO:0000313" key="7">
    <source>
        <dbReference type="EMBL" id="SEC96429.1"/>
    </source>
</evidence>
<evidence type="ECO:0000259" key="5">
    <source>
        <dbReference type="Pfam" id="PF24827"/>
    </source>
</evidence>
<proteinExistence type="predicted"/>
<organism evidence="6 8">
    <name type="scientific">Pseudomonas taetrolens</name>
    <dbReference type="NCBI Taxonomy" id="47884"/>
    <lineage>
        <taxon>Bacteria</taxon>
        <taxon>Pseudomonadati</taxon>
        <taxon>Pseudomonadota</taxon>
        <taxon>Gammaproteobacteria</taxon>
        <taxon>Pseudomonadales</taxon>
        <taxon>Pseudomonadaceae</taxon>
        <taxon>Pseudomonas</taxon>
    </lineage>
</organism>
<dbReference type="Gene3D" id="3.40.630.10">
    <property type="entry name" value="Zn peptidases"/>
    <property type="match status" value="1"/>
</dbReference>
<dbReference type="InterPro" id="IPR053138">
    <property type="entry name" value="N-alpha-Ac-DABA_deacetylase"/>
</dbReference>
<dbReference type="Proteomes" id="UP000036395">
    <property type="component" value="Unassembled WGS sequence"/>
</dbReference>
<evidence type="ECO:0000313" key="9">
    <source>
        <dbReference type="Proteomes" id="UP000183155"/>
    </source>
</evidence>
<evidence type="ECO:0000256" key="1">
    <source>
        <dbReference type="ARBA" id="ARBA00001947"/>
    </source>
</evidence>
<gene>
    <name evidence="7" type="ORF">SAMN04490203_3490</name>
    <name evidence="6" type="ORF">TU78_05805</name>
</gene>
<accession>A0A0J6GV25</accession>